<dbReference type="AlphaFoldDB" id="A0A842HJK0"/>
<dbReference type="InterPro" id="IPR052359">
    <property type="entry name" value="HTH-type_reg/antitoxin"/>
</dbReference>
<keyword evidence="6" id="KW-1185">Reference proteome</keyword>
<evidence type="ECO:0000313" key="6">
    <source>
        <dbReference type="Proteomes" id="UP000546464"/>
    </source>
</evidence>
<protein>
    <submittedName>
        <fullName evidence="5">Type II toxin-antitoxin system MqsA family antitoxin</fullName>
    </submittedName>
</protein>
<dbReference type="EMBL" id="JACHVB010000052">
    <property type="protein sequence ID" value="MBC2595814.1"/>
    <property type="molecule type" value="Genomic_DNA"/>
</dbReference>
<dbReference type="Gene3D" id="1.10.260.40">
    <property type="entry name" value="lambda repressor-like DNA-binding domains"/>
    <property type="match status" value="1"/>
</dbReference>
<dbReference type="RefSeq" id="WP_185676744.1">
    <property type="nucleotide sequence ID" value="NZ_JACHVB010000052.1"/>
</dbReference>
<dbReference type="PANTHER" id="PTHR36511">
    <property type="entry name" value="MERR FAMILY BACTERIAL REGULATORY PROTEIN"/>
    <property type="match status" value="1"/>
</dbReference>
<dbReference type="InterPro" id="IPR010982">
    <property type="entry name" value="Lambda_DNA-bd_dom_sf"/>
</dbReference>
<evidence type="ECO:0000313" key="5">
    <source>
        <dbReference type="EMBL" id="MBC2595814.1"/>
    </source>
</evidence>
<dbReference type="InterPro" id="IPR001387">
    <property type="entry name" value="Cro/C1-type_HTH"/>
</dbReference>
<dbReference type="CDD" id="cd00093">
    <property type="entry name" value="HTH_XRE"/>
    <property type="match status" value="1"/>
</dbReference>
<feature type="domain" description="HTH cro/C1-type" evidence="4">
    <location>
        <begin position="74"/>
        <end position="123"/>
    </location>
</feature>
<reference evidence="5 6" key="1">
    <citation type="submission" date="2020-07" db="EMBL/GenBank/DDBJ databases">
        <authorList>
            <person name="Feng X."/>
        </authorList>
    </citation>
    <scope>NUCLEOTIDE SEQUENCE [LARGE SCALE GENOMIC DNA]</scope>
    <source>
        <strain evidence="5 6">JCM31066</strain>
    </source>
</reference>
<organism evidence="5 6">
    <name type="scientific">Ruficoccus amylovorans</name>
    <dbReference type="NCBI Taxonomy" id="1804625"/>
    <lineage>
        <taxon>Bacteria</taxon>
        <taxon>Pseudomonadati</taxon>
        <taxon>Verrucomicrobiota</taxon>
        <taxon>Opitutia</taxon>
        <taxon>Puniceicoccales</taxon>
        <taxon>Cerasicoccaceae</taxon>
        <taxon>Ruficoccus</taxon>
    </lineage>
</organism>
<sequence length="129" mass="14136">MKTGKAKFKEGYQVGMTDINGEALPTASGERILSKKEQEALGIPSPEAVLKQLKSQPKRGTPSRLDAPKVIPTRKALGMSQKDFARLIGVTASSVRNWEQGRGKPPATARKLFRIIDKRPDIIKDLAEV</sequence>
<dbReference type="Pfam" id="PF01381">
    <property type="entry name" value="HTH_3"/>
    <property type="match status" value="1"/>
</dbReference>
<evidence type="ECO:0000256" key="3">
    <source>
        <dbReference type="ARBA" id="ARBA00023163"/>
    </source>
</evidence>
<keyword evidence="2" id="KW-0238">DNA-binding</keyword>
<dbReference type="SMART" id="SM00530">
    <property type="entry name" value="HTH_XRE"/>
    <property type="match status" value="1"/>
</dbReference>
<dbReference type="GO" id="GO:0003677">
    <property type="term" value="F:DNA binding"/>
    <property type="evidence" value="ECO:0007669"/>
    <property type="project" value="UniProtKB-KW"/>
</dbReference>
<accession>A0A842HJK0</accession>
<dbReference type="PANTHER" id="PTHR36511:SF4">
    <property type="entry name" value="ANTITOXIN MQSA"/>
    <property type="match status" value="1"/>
</dbReference>
<proteinExistence type="predicted"/>
<keyword evidence="1" id="KW-0805">Transcription regulation</keyword>
<evidence type="ECO:0000259" key="4">
    <source>
        <dbReference type="PROSITE" id="PS50943"/>
    </source>
</evidence>
<keyword evidence="3" id="KW-0804">Transcription</keyword>
<dbReference type="Proteomes" id="UP000546464">
    <property type="component" value="Unassembled WGS sequence"/>
</dbReference>
<gene>
    <name evidence="5" type="ORF">H5P28_16225</name>
</gene>
<name>A0A842HJK0_9BACT</name>
<dbReference type="SUPFAM" id="SSF47413">
    <property type="entry name" value="lambda repressor-like DNA-binding domains"/>
    <property type="match status" value="1"/>
</dbReference>
<dbReference type="PROSITE" id="PS50943">
    <property type="entry name" value="HTH_CROC1"/>
    <property type="match status" value="1"/>
</dbReference>
<evidence type="ECO:0000256" key="1">
    <source>
        <dbReference type="ARBA" id="ARBA00023015"/>
    </source>
</evidence>
<evidence type="ECO:0000256" key="2">
    <source>
        <dbReference type="ARBA" id="ARBA00023125"/>
    </source>
</evidence>
<comment type="caution">
    <text evidence="5">The sequence shown here is derived from an EMBL/GenBank/DDBJ whole genome shotgun (WGS) entry which is preliminary data.</text>
</comment>